<organism evidence="2 3">
    <name type="scientific">Corynebacterium timonense</name>
    <dbReference type="NCBI Taxonomy" id="441500"/>
    <lineage>
        <taxon>Bacteria</taxon>
        <taxon>Bacillati</taxon>
        <taxon>Actinomycetota</taxon>
        <taxon>Actinomycetes</taxon>
        <taxon>Mycobacteriales</taxon>
        <taxon>Corynebacteriaceae</taxon>
        <taxon>Corynebacterium</taxon>
    </lineage>
</organism>
<proteinExistence type="predicted"/>
<evidence type="ECO:0000313" key="3">
    <source>
        <dbReference type="Proteomes" id="UP000182237"/>
    </source>
</evidence>
<keyword evidence="1" id="KW-0472">Membrane</keyword>
<name>A0A1H1P032_9CORY</name>
<dbReference type="STRING" id="1203190.GCA_000312345_01808"/>
<gene>
    <name evidence="2" type="ORF">SAMN04488539_0898</name>
</gene>
<feature type="transmembrane region" description="Helical" evidence="1">
    <location>
        <begin position="35"/>
        <end position="56"/>
    </location>
</feature>
<reference evidence="2 3" key="1">
    <citation type="submission" date="2016-10" db="EMBL/GenBank/DDBJ databases">
        <authorList>
            <person name="de Groot N.N."/>
        </authorList>
    </citation>
    <scope>NUCLEOTIDE SEQUENCE [LARGE SCALE GENOMIC DNA]</scope>
    <source>
        <strain evidence="2 3">DSM 45434</strain>
    </source>
</reference>
<dbReference type="Proteomes" id="UP000182237">
    <property type="component" value="Chromosome I"/>
</dbReference>
<keyword evidence="3" id="KW-1185">Reference proteome</keyword>
<evidence type="ECO:0000256" key="1">
    <source>
        <dbReference type="SAM" id="Phobius"/>
    </source>
</evidence>
<accession>A0A1H1P032</accession>
<dbReference type="AlphaFoldDB" id="A0A1H1P032"/>
<keyword evidence="1" id="KW-1133">Transmembrane helix</keyword>
<evidence type="ECO:0000313" key="2">
    <source>
        <dbReference type="EMBL" id="SDS04606.1"/>
    </source>
</evidence>
<dbReference type="EMBL" id="LT629765">
    <property type="protein sequence ID" value="SDS04606.1"/>
    <property type="molecule type" value="Genomic_DNA"/>
</dbReference>
<sequence length="67" mass="7481">MIATLRRALAFLAFWGGYALLCIMLTTKTTRSYDYLWVSALLFALLAVPSAVVYLVERFSTRGSGEN</sequence>
<protein>
    <submittedName>
        <fullName evidence="2">Uncharacterized protein</fullName>
    </submittedName>
</protein>
<dbReference type="RefSeq" id="WP_155860856.1">
    <property type="nucleotide sequence ID" value="NZ_LT629765.1"/>
</dbReference>
<keyword evidence="1" id="KW-0812">Transmembrane</keyword>
<dbReference type="OrthoDB" id="9966484at2"/>